<sequence length="845" mass="90692">MTSWAEAAQQHIDLVAKLTSFHTQLAGWAAGPANGGTLGDGHFPFTAPDGTVTLAPSPSKLAEMTATVLGLTTDGTGDNSARLLSAQAAQGINRLAPGAYRIGTSMTLTGVWMIDPGALLIVPDGVTLTIDAIIIAGAWQIFDGWPADGAIIRLATTNDKNRILFVKGQTLLPEWFGAVGYGGANDKPSFQRLAYAAPEAVSILCRKYATYIFDHGGMCDRTDRPSHAFFTQRRWVDIDLNGATLRLANNTKYSILVFAGSAAQTPVNRYFHIHGGGTLDGNRSGNEVQYLDQWQNGGGSSANKGYGRLIYVQGYMHVITENLYVKDPIHNGIDAEHCEDVTFRDCRATGGFPMQWNVHIDQSHYFSARRNYSGRSFFRGIDCEGGSHHITAHTNVDDLDPVTESRTACYVDGYNGLNWSESGIHVEQMEVCHISNFDMEINDAVYSSANVADLFVRAFSTRPVGGRHISVSIANGSMRNGCVTVNDELGNNDNRTGRVVIDNVHVSKSINGLLAEPRIECPNSGKVTNCTVLGSAATPITRKAITAKVATECTVDYAQGVDVYDKFTGKVTNASVEGVKLLSTGDALVDAVITDCQVGINANGARLEARGRISRTQRSAIRSDVPTGYLKAVGMRIEDWGLDTTAAYADRAAIGGTNSNGEGAAAPDIEVRDTIFSRVDSNCSTQTVRATQAGNKVVLIGNRGIGTGLIGPQFTAGAESYMEPMIGQETVTSWQAVLDQSSNTVGARFFWQAYRDLQLILSSAATVTHINSSTSSAAMIKGVTVFVTINNSNAQFDFTKPNVVRDGVTSYALRHASKTTWAPTAGAVMRMTFAGKYWLCETVDA</sequence>
<keyword evidence="2" id="KW-1185">Reference proteome</keyword>
<dbReference type="InterPro" id="IPR012334">
    <property type="entry name" value="Pectin_lyas_fold"/>
</dbReference>
<dbReference type="EMBL" id="NWBU01000003">
    <property type="protein sequence ID" value="PTQ13721.1"/>
    <property type="molecule type" value="Genomic_DNA"/>
</dbReference>
<accession>A0A2T5G3B0</accession>
<evidence type="ECO:0000313" key="1">
    <source>
        <dbReference type="EMBL" id="PTQ13721.1"/>
    </source>
</evidence>
<dbReference type="Gene3D" id="2.160.20.10">
    <property type="entry name" value="Single-stranded right-handed beta-helix, Pectin lyase-like"/>
    <property type="match status" value="1"/>
</dbReference>
<dbReference type="SUPFAM" id="SSF51126">
    <property type="entry name" value="Pectin lyase-like"/>
    <property type="match status" value="1"/>
</dbReference>
<comment type="caution">
    <text evidence="1">The sequence shown here is derived from an EMBL/GenBank/DDBJ whole genome shotgun (WGS) entry which is preliminary data.</text>
</comment>
<dbReference type="Proteomes" id="UP000244162">
    <property type="component" value="Unassembled WGS sequence"/>
</dbReference>
<dbReference type="AlphaFoldDB" id="A0A2T5G3B0"/>
<protein>
    <submittedName>
        <fullName evidence="1">Uncharacterized protein</fullName>
    </submittedName>
</protein>
<proteinExistence type="predicted"/>
<dbReference type="OrthoDB" id="863031at2"/>
<name>A0A2T5G3B0_9SPHN</name>
<organism evidence="1 2">
    <name type="scientific">Sphingomonas oleivorans</name>
    <dbReference type="NCBI Taxonomy" id="1735121"/>
    <lineage>
        <taxon>Bacteria</taxon>
        <taxon>Pseudomonadati</taxon>
        <taxon>Pseudomonadota</taxon>
        <taxon>Alphaproteobacteria</taxon>
        <taxon>Sphingomonadales</taxon>
        <taxon>Sphingomonadaceae</taxon>
        <taxon>Sphingomonas</taxon>
    </lineage>
</organism>
<dbReference type="InterPro" id="IPR011050">
    <property type="entry name" value="Pectin_lyase_fold/virulence"/>
</dbReference>
<gene>
    <name evidence="1" type="ORF">CLG96_00095</name>
</gene>
<reference evidence="1 2" key="1">
    <citation type="submission" date="2017-09" db="EMBL/GenBank/DDBJ databases">
        <title>Sphingomonas panjinensis sp.nov., isolated from oil-contaminated soil.</title>
        <authorList>
            <person name="Wang L."/>
            <person name="Chen L."/>
        </authorList>
    </citation>
    <scope>NUCLEOTIDE SEQUENCE [LARGE SCALE GENOMIC DNA]</scope>
    <source>
        <strain evidence="1 2">FW-11</strain>
    </source>
</reference>
<dbReference type="RefSeq" id="WP_107965851.1">
    <property type="nucleotide sequence ID" value="NZ_NWBU01000003.1"/>
</dbReference>
<evidence type="ECO:0000313" key="2">
    <source>
        <dbReference type="Proteomes" id="UP000244162"/>
    </source>
</evidence>